<dbReference type="AlphaFoldDB" id="A0A7G9R4W4"/>
<dbReference type="InterPro" id="IPR035906">
    <property type="entry name" value="MetI-like_sf"/>
</dbReference>
<dbReference type="Proteomes" id="UP000515976">
    <property type="component" value="Chromosome"/>
</dbReference>
<dbReference type="PANTHER" id="PTHR30193">
    <property type="entry name" value="ABC TRANSPORTER PERMEASE PROTEIN"/>
    <property type="match status" value="1"/>
</dbReference>
<keyword evidence="3" id="KW-1003">Cell membrane</keyword>
<feature type="transmembrane region" description="Helical" evidence="7">
    <location>
        <begin position="64"/>
        <end position="82"/>
    </location>
</feature>
<sequence>MAPVTLAALPATILPEPLLRAESVGGKFALMIFAVVVFAVVFGLVLLLATLFTGRRGEQVQGALFALPVVGLLGVGLVYPALRTINQSFKGRTADGPYSLENYATMFTSPDLLVVLRNTAIWVVLVPFLATGIGLLYAILIDRARGEAFAKALIFLPMSISMVGASIIWKFVYEYKQTSRPQTGLLNGILKLLGFETRQWLLDVPLNTLMLIVVMVWIQAGFAMTVLSAAIKAIPDDIIEAAKLDGVKGMAMFRYITLPSIRSALVVVLTTIGIATMKIFDIVRTMTAGQFDTSVVANEFYNQIFRYNAPGIGAALAVLLFVLVIPIVAYNVVQMRKEA</sequence>
<protein>
    <submittedName>
        <fullName evidence="9">Sugar ABC transporter permease</fullName>
    </submittedName>
</protein>
<evidence type="ECO:0000313" key="9">
    <source>
        <dbReference type="EMBL" id="QNN50639.1"/>
    </source>
</evidence>
<keyword evidence="10" id="KW-1185">Reference proteome</keyword>
<proteinExistence type="inferred from homology"/>
<dbReference type="KEGG" id="pei:H9L10_06735"/>
<keyword evidence="6 7" id="KW-0472">Membrane</keyword>
<reference evidence="9 10" key="1">
    <citation type="submission" date="2020-08" db="EMBL/GenBank/DDBJ databases">
        <title>Genome sequence of Phycicoccus endophyticus JCM 31784T.</title>
        <authorList>
            <person name="Hyun D.-W."/>
            <person name="Bae J.-W."/>
        </authorList>
    </citation>
    <scope>NUCLEOTIDE SEQUENCE [LARGE SCALE GENOMIC DNA]</scope>
    <source>
        <strain evidence="9 10">JCM 31784</strain>
    </source>
</reference>
<gene>
    <name evidence="9" type="ORF">H9L10_06735</name>
</gene>
<dbReference type="PANTHER" id="PTHR30193:SF18">
    <property type="entry name" value="OSMOPROTECTIVE COMPOUNDS UPTAKE PERMEASE PROTEIN GGTC"/>
    <property type="match status" value="1"/>
</dbReference>
<evidence type="ECO:0000256" key="5">
    <source>
        <dbReference type="ARBA" id="ARBA00022989"/>
    </source>
</evidence>
<dbReference type="GO" id="GO:0055085">
    <property type="term" value="P:transmembrane transport"/>
    <property type="evidence" value="ECO:0007669"/>
    <property type="project" value="InterPro"/>
</dbReference>
<dbReference type="InterPro" id="IPR000515">
    <property type="entry name" value="MetI-like"/>
</dbReference>
<feature type="transmembrane region" description="Helical" evidence="7">
    <location>
        <begin position="312"/>
        <end position="333"/>
    </location>
</feature>
<dbReference type="RefSeq" id="WP_166098731.1">
    <property type="nucleotide sequence ID" value="NZ_BMMY01000001.1"/>
</dbReference>
<keyword evidence="5 7" id="KW-1133">Transmembrane helix</keyword>
<evidence type="ECO:0000256" key="4">
    <source>
        <dbReference type="ARBA" id="ARBA00022692"/>
    </source>
</evidence>
<dbReference type="PROSITE" id="PS50928">
    <property type="entry name" value="ABC_TM1"/>
    <property type="match status" value="1"/>
</dbReference>
<organism evidence="9 10">
    <name type="scientific">Phycicoccus endophyticus</name>
    <dbReference type="NCBI Taxonomy" id="1690220"/>
    <lineage>
        <taxon>Bacteria</taxon>
        <taxon>Bacillati</taxon>
        <taxon>Actinomycetota</taxon>
        <taxon>Actinomycetes</taxon>
        <taxon>Micrococcales</taxon>
        <taxon>Intrasporangiaceae</taxon>
        <taxon>Phycicoccus</taxon>
    </lineage>
</organism>
<feature type="transmembrane region" description="Helical" evidence="7">
    <location>
        <begin position="152"/>
        <end position="172"/>
    </location>
</feature>
<keyword evidence="2 7" id="KW-0813">Transport</keyword>
<evidence type="ECO:0000259" key="8">
    <source>
        <dbReference type="PROSITE" id="PS50928"/>
    </source>
</evidence>
<accession>A0A7G9R4W4</accession>
<evidence type="ECO:0000313" key="10">
    <source>
        <dbReference type="Proteomes" id="UP000515976"/>
    </source>
</evidence>
<dbReference type="SUPFAM" id="SSF161098">
    <property type="entry name" value="MetI-like"/>
    <property type="match status" value="1"/>
</dbReference>
<evidence type="ECO:0000256" key="1">
    <source>
        <dbReference type="ARBA" id="ARBA00004651"/>
    </source>
</evidence>
<dbReference type="InterPro" id="IPR051393">
    <property type="entry name" value="ABC_transporter_permease"/>
</dbReference>
<comment type="similarity">
    <text evidence="7">Belongs to the binding-protein-dependent transport system permease family.</text>
</comment>
<dbReference type="Pfam" id="PF00528">
    <property type="entry name" value="BPD_transp_1"/>
    <property type="match status" value="1"/>
</dbReference>
<feature type="transmembrane region" description="Helical" evidence="7">
    <location>
        <begin position="209"/>
        <end position="231"/>
    </location>
</feature>
<feature type="transmembrane region" description="Helical" evidence="7">
    <location>
        <begin position="252"/>
        <end position="277"/>
    </location>
</feature>
<keyword evidence="4 7" id="KW-0812">Transmembrane</keyword>
<evidence type="ECO:0000256" key="7">
    <source>
        <dbReference type="RuleBase" id="RU363032"/>
    </source>
</evidence>
<evidence type="ECO:0000256" key="2">
    <source>
        <dbReference type="ARBA" id="ARBA00022448"/>
    </source>
</evidence>
<dbReference type="GO" id="GO:0005886">
    <property type="term" value="C:plasma membrane"/>
    <property type="evidence" value="ECO:0007669"/>
    <property type="project" value="UniProtKB-SubCell"/>
</dbReference>
<feature type="transmembrane region" description="Helical" evidence="7">
    <location>
        <begin position="31"/>
        <end position="52"/>
    </location>
</feature>
<evidence type="ECO:0000256" key="3">
    <source>
        <dbReference type="ARBA" id="ARBA00022475"/>
    </source>
</evidence>
<dbReference type="CDD" id="cd06261">
    <property type="entry name" value="TM_PBP2"/>
    <property type="match status" value="1"/>
</dbReference>
<feature type="transmembrane region" description="Helical" evidence="7">
    <location>
        <begin position="120"/>
        <end position="140"/>
    </location>
</feature>
<feature type="domain" description="ABC transmembrane type-1" evidence="8">
    <location>
        <begin position="116"/>
        <end position="331"/>
    </location>
</feature>
<dbReference type="Gene3D" id="1.10.3720.10">
    <property type="entry name" value="MetI-like"/>
    <property type="match status" value="1"/>
</dbReference>
<dbReference type="EMBL" id="CP060712">
    <property type="protein sequence ID" value="QNN50639.1"/>
    <property type="molecule type" value="Genomic_DNA"/>
</dbReference>
<evidence type="ECO:0000256" key="6">
    <source>
        <dbReference type="ARBA" id="ARBA00023136"/>
    </source>
</evidence>
<name>A0A7G9R4W4_9MICO</name>
<comment type="subcellular location">
    <subcellularLocation>
        <location evidence="1 7">Cell membrane</location>
        <topology evidence="1 7">Multi-pass membrane protein</topology>
    </subcellularLocation>
</comment>